<comment type="caution">
    <text evidence="1">The sequence shown here is derived from an EMBL/GenBank/DDBJ whole genome shotgun (WGS) entry which is preliminary data.</text>
</comment>
<organism evidence="1 2">
    <name type="scientific">Roridomyces roridus</name>
    <dbReference type="NCBI Taxonomy" id="1738132"/>
    <lineage>
        <taxon>Eukaryota</taxon>
        <taxon>Fungi</taxon>
        <taxon>Dikarya</taxon>
        <taxon>Basidiomycota</taxon>
        <taxon>Agaricomycotina</taxon>
        <taxon>Agaricomycetes</taxon>
        <taxon>Agaricomycetidae</taxon>
        <taxon>Agaricales</taxon>
        <taxon>Marasmiineae</taxon>
        <taxon>Mycenaceae</taxon>
        <taxon>Roridomyces</taxon>
    </lineage>
</organism>
<keyword evidence="2" id="KW-1185">Reference proteome</keyword>
<keyword evidence="1" id="KW-0418">Kinase</keyword>
<evidence type="ECO:0000313" key="1">
    <source>
        <dbReference type="EMBL" id="KAJ7614815.1"/>
    </source>
</evidence>
<dbReference type="EMBL" id="JARKIF010000025">
    <property type="protein sequence ID" value="KAJ7614815.1"/>
    <property type="molecule type" value="Genomic_DNA"/>
</dbReference>
<sequence>MSFARSLVTRARTLPWTHRRCFRTVPANTRHNLFEYTSGRWIVNNDLRIAERKRVFNADGLRQLAAQSVNRRPEDIVDVEKDNETSLNRSFLITMRDGFKMVAHIPYGITPAKYLSVASEAATMAFLHASGLPVPRVYGYSPVTDNAAGTEYILMEHVSGTFLHRLWDRAALGDSSSLDEPDIVSLTQQIVKLETQMMAISFPAAGCLYYTKDLEEIGAPGIALEQDARFSVGPDSRPHMWSGRRAELLNVDRGPYKTAEALLIGGTEKELAFLGQFGRPRFPLNRVHRAAYGDRDTKQQPVDHIVNLIRYKLILPALVPKDPARSRFAIRHQNLDAFNIIVSRSPTDSRLNIISLIDWQHNPVLPFFLLSNPPKYFDAWFDASFDEVSYAMIPPMFPENLDDMSEGDAQWEKERYKRSLWHYHYVKHMEEHNPAQYAGFYAPLAMFREQIVEFGSTERNGDSLSLKRQLLAVSEDLWEELSEEDGMLCPITFDPEAAEMTKLYMQVRETMEQSQIQMDRSLTLERVELVRKLRPEDITSLTGDLRELGLEISRWFLEDYEEDE</sequence>
<name>A0AAD7FE40_9AGAR</name>
<reference evidence="1" key="1">
    <citation type="submission" date="2023-03" db="EMBL/GenBank/DDBJ databases">
        <title>Massive genome expansion in bonnet fungi (Mycena s.s.) driven by repeated elements and novel gene families across ecological guilds.</title>
        <authorList>
            <consortium name="Lawrence Berkeley National Laboratory"/>
            <person name="Harder C.B."/>
            <person name="Miyauchi S."/>
            <person name="Viragh M."/>
            <person name="Kuo A."/>
            <person name="Thoen E."/>
            <person name="Andreopoulos B."/>
            <person name="Lu D."/>
            <person name="Skrede I."/>
            <person name="Drula E."/>
            <person name="Henrissat B."/>
            <person name="Morin E."/>
            <person name="Kohler A."/>
            <person name="Barry K."/>
            <person name="LaButti K."/>
            <person name="Morin E."/>
            <person name="Salamov A."/>
            <person name="Lipzen A."/>
            <person name="Mereny Z."/>
            <person name="Hegedus B."/>
            <person name="Baldrian P."/>
            <person name="Stursova M."/>
            <person name="Weitz H."/>
            <person name="Taylor A."/>
            <person name="Grigoriev I.V."/>
            <person name="Nagy L.G."/>
            <person name="Martin F."/>
            <person name="Kauserud H."/>
        </authorList>
    </citation>
    <scope>NUCLEOTIDE SEQUENCE</scope>
    <source>
        <strain evidence="1">9284</strain>
    </source>
</reference>
<dbReference type="AlphaFoldDB" id="A0AAD7FE40"/>
<gene>
    <name evidence="1" type="ORF">FB45DRAFT_873682</name>
</gene>
<dbReference type="GO" id="GO:0005739">
    <property type="term" value="C:mitochondrion"/>
    <property type="evidence" value="ECO:0007669"/>
    <property type="project" value="TreeGrafter"/>
</dbReference>
<dbReference type="PANTHER" id="PTHR36091">
    <property type="entry name" value="ALTERED INHERITANCE OF MITOCHONDRIA PROTEIN 9, MITOCHONDRIAL"/>
    <property type="match status" value="1"/>
</dbReference>
<dbReference type="GO" id="GO:0016301">
    <property type="term" value="F:kinase activity"/>
    <property type="evidence" value="ECO:0007669"/>
    <property type="project" value="UniProtKB-KW"/>
</dbReference>
<dbReference type="InterPro" id="IPR051035">
    <property type="entry name" value="Mito_inheritance_9"/>
</dbReference>
<accession>A0AAD7FE40</accession>
<dbReference type="InterPro" id="IPR011009">
    <property type="entry name" value="Kinase-like_dom_sf"/>
</dbReference>
<keyword evidence="1" id="KW-0808">Transferase</keyword>
<dbReference type="SUPFAM" id="SSF56112">
    <property type="entry name" value="Protein kinase-like (PK-like)"/>
    <property type="match status" value="1"/>
</dbReference>
<evidence type="ECO:0000313" key="2">
    <source>
        <dbReference type="Proteomes" id="UP001221142"/>
    </source>
</evidence>
<dbReference type="PANTHER" id="PTHR36091:SF2">
    <property type="entry name" value="AMINOGLYCOSIDE PHOSPHOTRANSFERASE DOMAIN-CONTAINING PROTEIN"/>
    <property type="match status" value="1"/>
</dbReference>
<proteinExistence type="predicted"/>
<dbReference type="Proteomes" id="UP001221142">
    <property type="component" value="Unassembled WGS sequence"/>
</dbReference>
<protein>
    <submittedName>
        <fullName evidence="1">Protein kinase subdomain-containing protein PKL/CAK/Fmp29</fullName>
    </submittedName>
</protein>
<dbReference type="Gene3D" id="3.30.200.20">
    <property type="entry name" value="Phosphorylase Kinase, domain 1"/>
    <property type="match status" value="1"/>
</dbReference>